<dbReference type="PANTHER" id="PTHR42812">
    <property type="entry name" value="BETA-XYLOSIDASE"/>
    <property type="match status" value="1"/>
</dbReference>
<accession>A0A1T4LJS7</accession>
<evidence type="ECO:0000259" key="7">
    <source>
        <dbReference type="Pfam" id="PF17851"/>
    </source>
</evidence>
<dbReference type="InterPro" id="IPR006710">
    <property type="entry name" value="Glyco_hydro_43"/>
</dbReference>
<evidence type="ECO:0000256" key="4">
    <source>
        <dbReference type="PIRSR" id="PIRSR606710-1"/>
    </source>
</evidence>
<dbReference type="InterPro" id="IPR023296">
    <property type="entry name" value="Glyco_hydro_beta-prop_sf"/>
</dbReference>
<comment type="similarity">
    <text evidence="1 6">Belongs to the glycosyl hydrolase 43 family.</text>
</comment>
<dbReference type="GO" id="GO:0005975">
    <property type="term" value="P:carbohydrate metabolic process"/>
    <property type="evidence" value="ECO:0007669"/>
    <property type="project" value="InterPro"/>
</dbReference>
<dbReference type="RefSeq" id="WP_078755855.1">
    <property type="nucleotide sequence ID" value="NZ_FUWO01000008.1"/>
</dbReference>
<feature type="active site" description="Proton acceptor" evidence="4">
    <location>
        <position position="15"/>
    </location>
</feature>
<feature type="domain" description="Beta-xylosidase C-terminal Concanavalin A-like" evidence="7">
    <location>
        <begin position="317"/>
        <end position="499"/>
    </location>
</feature>
<dbReference type="Pfam" id="PF04616">
    <property type="entry name" value="Glyco_hydro_43"/>
    <property type="match status" value="1"/>
</dbReference>
<evidence type="ECO:0000256" key="1">
    <source>
        <dbReference type="ARBA" id="ARBA00009865"/>
    </source>
</evidence>
<keyword evidence="2 6" id="KW-0378">Hydrolase</keyword>
<dbReference type="Gene3D" id="2.60.120.200">
    <property type="match status" value="1"/>
</dbReference>
<feature type="active site" description="Proton donor" evidence="4">
    <location>
        <position position="184"/>
    </location>
</feature>
<dbReference type="InterPro" id="IPR051795">
    <property type="entry name" value="Glycosyl_Hydrlase_43"/>
</dbReference>
<reference evidence="9" key="1">
    <citation type="submission" date="2017-02" db="EMBL/GenBank/DDBJ databases">
        <authorList>
            <person name="Varghese N."/>
            <person name="Submissions S."/>
        </authorList>
    </citation>
    <scope>NUCLEOTIDE SEQUENCE [LARGE SCALE GENOMIC DNA]</scope>
    <source>
        <strain evidence="9">DSM 15739</strain>
    </source>
</reference>
<feature type="site" description="Important for catalytic activity, responsible for pKa modulation of the active site Glu and correct orientation of both the proton donor and substrate" evidence="5">
    <location>
        <position position="122"/>
    </location>
</feature>
<gene>
    <name evidence="8" type="ORF">SAMN02746011_01099</name>
</gene>
<dbReference type="AlphaFoldDB" id="A0A1T4LJS7"/>
<dbReference type="Pfam" id="PF17851">
    <property type="entry name" value="GH43_C2"/>
    <property type="match status" value="1"/>
</dbReference>
<evidence type="ECO:0000313" key="8">
    <source>
        <dbReference type="EMBL" id="SJZ54807.1"/>
    </source>
</evidence>
<dbReference type="PANTHER" id="PTHR42812:SF12">
    <property type="entry name" value="BETA-XYLOSIDASE-RELATED"/>
    <property type="match status" value="1"/>
</dbReference>
<dbReference type="OrthoDB" id="9801455at2"/>
<dbReference type="InterPro" id="IPR041542">
    <property type="entry name" value="GH43_C2"/>
</dbReference>
<dbReference type="GO" id="GO:0004553">
    <property type="term" value="F:hydrolase activity, hydrolyzing O-glycosyl compounds"/>
    <property type="evidence" value="ECO:0007669"/>
    <property type="project" value="InterPro"/>
</dbReference>
<keyword evidence="3 6" id="KW-0326">Glycosidase</keyword>
<evidence type="ECO:0000256" key="5">
    <source>
        <dbReference type="PIRSR" id="PIRSR606710-2"/>
    </source>
</evidence>
<sequence length="510" mass="57138">MNLYKNPILEGFSPDPSVCAVGDDYYLVTSTFAYFPGVPIYHSKDLVNWTQIGNILDRPEQLPLQNAEHSQGIFAPSIRYHDGIFYMTTTNVTNGGNFYVTATDPAGPWSEPHYLENAPGIDPSLFFDEDGKCYYVGTRPNPKGVTYNGDWEVWLQELDLETHQLVGVSTALWKGALRDAIWPEGPHIYKKDGYYYLMIAEGGTSFNHAITIARSEKVDGPYIGNKNNPILTHRHLGKDFPVCNVGHGDLVETPEGHWYMTCLASRIFDGYSNLGRETFLAEVKWEDGWPVVNPGEGRLLTEAPHLLPLLPTEKVSHFAIAKDNPAFLYLRNPIEENYRWNETDHSVSLIPSRVSLQDIDSPTYLGLRQKSMYYRFAVEIDARLEANSTGGIVLLQNNLYYIQLRVEKNQTDYQVLMESVLDGETTILGQQTVPSSSMTLIFEGDGQQLTGKVLFDGDELVVADKVDAHYLSTEVAGGFVGCTLGVFAISEDKPSEGYLKVNNITHQINR</sequence>
<evidence type="ECO:0000313" key="9">
    <source>
        <dbReference type="Proteomes" id="UP000189941"/>
    </source>
</evidence>
<dbReference type="CDD" id="cd18617">
    <property type="entry name" value="GH43_XynB-like"/>
    <property type="match status" value="1"/>
</dbReference>
<name>A0A1T4LJS7_9LACT</name>
<dbReference type="STRING" id="1121925.SAMN02746011_01099"/>
<protein>
    <submittedName>
        <fullName evidence="8">Alpha-N-arabinofuranosidase</fullName>
    </submittedName>
</protein>
<evidence type="ECO:0000256" key="2">
    <source>
        <dbReference type="ARBA" id="ARBA00022801"/>
    </source>
</evidence>
<proteinExistence type="inferred from homology"/>
<dbReference type="Proteomes" id="UP000189941">
    <property type="component" value="Unassembled WGS sequence"/>
</dbReference>
<dbReference type="EMBL" id="FUWO01000008">
    <property type="protein sequence ID" value="SJZ54807.1"/>
    <property type="molecule type" value="Genomic_DNA"/>
</dbReference>
<dbReference type="SUPFAM" id="SSF49899">
    <property type="entry name" value="Concanavalin A-like lectins/glucanases"/>
    <property type="match status" value="1"/>
</dbReference>
<dbReference type="Gene3D" id="2.115.10.20">
    <property type="entry name" value="Glycosyl hydrolase domain, family 43"/>
    <property type="match status" value="1"/>
</dbReference>
<organism evidence="8 9">
    <name type="scientific">Globicatella sulfidifaciens DSM 15739</name>
    <dbReference type="NCBI Taxonomy" id="1121925"/>
    <lineage>
        <taxon>Bacteria</taxon>
        <taxon>Bacillati</taxon>
        <taxon>Bacillota</taxon>
        <taxon>Bacilli</taxon>
        <taxon>Lactobacillales</taxon>
        <taxon>Aerococcaceae</taxon>
        <taxon>Globicatella</taxon>
    </lineage>
</organism>
<evidence type="ECO:0000256" key="6">
    <source>
        <dbReference type="RuleBase" id="RU361187"/>
    </source>
</evidence>
<keyword evidence="9" id="KW-1185">Reference proteome</keyword>
<evidence type="ECO:0000256" key="3">
    <source>
        <dbReference type="ARBA" id="ARBA00023295"/>
    </source>
</evidence>
<dbReference type="InterPro" id="IPR013320">
    <property type="entry name" value="ConA-like_dom_sf"/>
</dbReference>
<dbReference type="SUPFAM" id="SSF75005">
    <property type="entry name" value="Arabinanase/levansucrase/invertase"/>
    <property type="match status" value="1"/>
</dbReference>